<feature type="region of interest" description="Disordered" evidence="1">
    <location>
        <begin position="195"/>
        <end position="223"/>
    </location>
</feature>
<comment type="caution">
    <text evidence="2">The sequence shown here is derived from an EMBL/GenBank/DDBJ whole genome shotgun (WGS) entry which is preliminary data.</text>
</comment>
<name>A0ABR3ZYK6_9LECA</name>
<organism evidence="2 3">
    <name type="scientific">Stereocaulon virgatum</name>
    <dbReference type="NCBI Taxonomy" id="373712"/>
    <lineage>
        <taxon>Eukaryota</taxon>
        <taxon>Fungi</taxon>
        <taxon>Dikarya</taxon>
        <taxon>Ascomycota</taxon>
        <taxon>Pezizomycotina</taxon>
        <taxon>Lecanoromycetes</taxon>
        <taxon>OSLEUM clade</taxon>
        <taxon>Lecanoromycetidae</taxon>
        <taxon>Lecanorales</taxon>
        <taxon>Lecanorineae</taxon>
        <taxon>Stereocaulaceae</taxon>
        <taxon>Stereocaulon</taxon>
    </lineage>
</organism>
<dbReference type="EMBL" id="JBEFKJ010000035">
    <property type="protein sequence ID" value="KAL2038081.1"/>
    <property type="molecule type" value="Genomic_DNA"/>
</dbReference>
<reference evidence="2 3" key="1">
    <citation type="submission" date="2024-09" db="EMBL/GenBank/DDBJ databases">
        <title>Rethinking Asexuality: The Enigmatic Case of Functional Sexual Genes in Lepraria (Stereocaulaceae).</title>
        <authorList>
            <person name="Doellman M."/>
            <person name="Sun Y."/>
            <person name="Barcenas-Pena A."/>
            <person name="Lumbsch H.T."/>
            <person name="Grewe F."/>
        </authorList>
    </citation>
    <scope>NUCLEOTIDE SEQUENCE [LARGE SCALE GENOMIC DNA]</scope>
    <source>
        <strain evidence="2 3">Mercado 3170</strain>
    </source>
</reference>
<keyword evidence="3" id="KW-1185">Reference proteome</keyword>
<gene>
    <name evidence="2" type="ORF">N7G274_009301</name>
</gene>
<evidence type="ECO:0000313" key="3">
    <source>
        <dbReference type="Proteomes" id="UP001590950"/>
    </source>
</evidence>
<proteinExistence type="predicted"/>
<sequence length="223" mass="25754">MLSRNIHYFEDNSRGALFLQRFQTGIKVHDVQKTSVIARYLTNLSDGEYEAEKARYEAEPPHSTNKDWDSFVKYTIICQTLEAYPTDKKVNIYEDGVHQATGKRTLARPNSDRVHENLNETLRDLHERARDHERGLGATDEVKEYKPSKKSPMKFEIVQRESFRGIKRLEARPELSIKQQSKKLVKVRPTKLVEVRSGEPETGRMSQAFVHGALQSPSQVQSR</sequence>
<accession>A0ABR3ZYK6</accession>
<protein>
    <submittedName>
        <fullName evidence="2">Uncharacterized protein</fullName>
    </submittedName>
</protein>
<evidence type="ECO:0000256" key="1">
    <source>
        <dbReference type="SAM" id="MobiDB-lite"/>
    </source>
</evidence>
<dbReference type="Proteomes" id="UP001590950">
    <property type="component" value="Unassembled WGS sequence"/>
</dbReference>
<evidence type="ECO:0000313" key="2">
    <source>
        <dbReference type="EMBL" id="KAL2038081.1"/>
    </source>
</evidence>